<accession>A0AAV5MWW8</accession>
<reference evidence="2" key="1">
    <citation type="submission" date="2022-06" db="EMBL/GenBank/DDBJ databases">
        <title>Draft genome sequences of Leminorella grimontii str. JCM5902.</title>
        <authorList>
            <person name="Wakabayashi Y."/>
            <person name="Kojima K."/>
        </authorList>
    </citation>
    <scope>NUCLEOTIDE SEQUENCE</scope>
    <source>
        <strain evidence="2">JCM 5902</strain>
    </source>
</reference>
<organism evidence="2 3">
    <name type="scientific">Leminorella grimontii</name>
    <dbReference type="NCBI Taxonomy" id="82981"/>
    <lineage>
        <taxon>Bacteria</taxon>
        <taxon>Pseudomonadati</taxon>
        <taxon>Pseudomonadota</taxon>
        <taxon>Gammaproteobacteria</taxon>
        <taxon>Enterobacterales</taxon>
        <taxon>Budviciaceae</taxon>
        <taxon>Leminorella</taxon>
    </lineage>
</organism>
<gene>
    <name evidence="2" type="ORF">SOASR030_04480</name>
</gene>
<name>A0AAV5MWW8_9GAMM</name>
<evidence type="ECO:0000313" key="2">
    <source>
        <dbReference type="EMBL" id="GKX54336.1"/>
    </source>
</evidence>
<evidence type="ECO:0000256" key="1">
    <source>
        <dbReference type="SAM" id="MobiDB-lite"/>
    </source>
</evidence>
<dbReference type="EMBL" id="BRLH01000001">
    <property type="protein sequence ID" value="GKX54336.1"/>
    <property type="molecule type" value="Genomic_DNA"/>
</dbReference>
<evidence type="ECO:0000313" key="3">
    <source>
        <dbReference type="Proteomes" id="UP001058124"/>
    </source>
</evidence>
<dbReference type="AlphaFoldDB" id="A0AAV5MWW8"/>
<sequence length="67" mass="7840">MRLNLKLPAADGKKLKNKNQSYNIKATPLNKNNNNKNHNIWIQKPRKNISKSLKKVISTKYRSNRSH</sequence>
<comment type="caution">
    <text evidence="2">The sequence shown here is derived from an EMBL/GenBank/DDBJ whole genome shotgun (WGS) entry which is preliminary data.</text>
</comment>
<keyword evidence="3" id="KW-1185">Reference proteome</keyword>
<feature type="compositionally biased region" description="Basic residues" evidence="1">
    <location>
        <begin position="45"/>
        <end position="54"/>
    </location>
</feature>
<feature type="region of interest" description="Disordered" evidence="1">
    <location>
        <begin position="45"/>
        <end position="67"/>
    </location>
</feature>
<proteinExistence type="predicted"/>
<dbReference type="Proteomes" id="UP001058124">
    <property type="component" value="Unassembled WGS sequence"/>
</dbReference>
<protein>
    <submittedName>
        <fullName evidence="2">Uncharacterized protein</fullName>
    </submittedName>
</protein>